<name>A0A0K8SSW8_LYGHE</name>
<proteinExistence type="predicted"/>
<dbReference type="AlphaFoldDB" id="A0A0K8SSW8"/>
<protein>
    <submittedName>
        <fullName evidence="1">Uncharacterized protein</fullName>
    </submittedName>
</protein>
<dbReference type="EMBL" id="GBRD01009904">
    <property type="protein sequence ID" value="JAG55920.1"/>
    <property type="molecule type" value="Transcribed_RNA"/>
</dbReference>
<accession>A0A0K8SSW8</accession>
<organism evidence="1">
    <name type="scientific">Lygus hesperus</name>
    <name type="common">Western plant bug</name>
    <dbReference type="NCBI Taxonomy" id="30085"/>
    <lineage>
        <taxon>Eukaryota</taxon>
        <taxon>Metazoa</taxon>
        <taxon>Ecdysozoa</taxon>
        <taxon>Arthropoda</taxon>
        <taxon>Hexapoda</taxon>
        <taxon>Insecta</taxon>
        <taxon>Pterygota</taxon>
        <taxon>Neoptera</taxon>
        <taxon>Paraneoptera</taxon>
        <taxon>Hemiptera</taxon>
        <taxon>Heteroptera</taxon>
        <taxon>Panheteroptera</taxon>
        <taxon>Cimicomorpha</taxon>
        <taxon>Miridae</taxon>
        <taxon>Mirini</taxon>
        <taxon>Lygus</taxon>
    </lineage>
</organism>
<evidence type="ECO:0000313" key="1">
    <source>
        <dbReference type="EMBL" id="JAG55920.1"/>
    </source>
</evidence>
<reference evidence="1" key="1">
    <citation type="submission" date="2014-09" db="EMBL/GenBank/DDBJ databases">
        <authorList>
            <person name="Magalhaes I.L.F."/>
            <person name="Oliveira U."/>
            <person name="Santos F.R."/>
            <person name="Vidigal T.H.D.A."/>
            <person name="Brescovit A.D."/>
            <person name="Santos A.J."/>
        </authorList>
    </citation>
    <scope>NUCLEOTIDE SEQUENCE</scope>
</reference>
<sequence>MSKFPGLSVHNAAPYQVERAGSRFPGYHVEILGGREELAHSTLAEVNPVILLDQIFFFTFWFISCFRFCRESSTTLFLFERDLEGVSNRGTQSYTGIDPLECWDYRGRKRGHT</sequence>